<protein>
    <submittedName>
        <fullName evidence="1">Uncharacterized protein</fullName>
    </submittedName>
</protein>
<proteinExistence type="predicted"/>
<evidence type="ECO:0000313" key="1">
    <source>
        <dbReference type="EMBL" id="GBM11003.1"/>
    </source>
</evidence>
<comment type="caution">
    <text evidence="1">The sequence shown here is derived from an EMBL/GenBank/DDBJ whole genome shotgun (WGS) entry which is preliminary data.</text>
</comment>
<dbReference type="Proteomes" id="UP000499080">
    <property type="component" value="Unassembled WGS sequence"/>
</dbReference>
<dbReference type="EMBL" id="BGPR01000293">
    <property type="protein sequence ID" value="GBM11003.1"/>
    <property type="molecule type" value="Genomic_DNA"/>
</dbReference>
<reference evidence="1 2" key="1">
    <citation type="journal article" date="2019" name="Sci. Rep.">
        <title>Orb-weaving spider Araneus ventricosus genome elucidates the spidroin gene catalogue.</title>
        <authorList>
            <person name="Kono N."/>
            <person name="Nakamura H."/>
            <person name="Ohtoshi R."/>
            <person name="Moran D.A.P."/>
            <person name="Shinohara A."/>
            <person name="Yoshida Y."/>
            <person name="Fujiwara M."/>
            <person name="Mori M."/>
            <person name="Tomita M."/>
            <person name="Arakawa K."/>
        </authorList>
    </citation>
    <scope>NUCLEOTIDE SEQUENCE [LARGE SCALE GENOMIC DNA]</scope>
</reference>
<sequence>MPSNGLLHLVAFFFSKTTKVSCVGIVFIERPLISVAVLLNRISTRCLTIFLRYLHDIVRHSKYRATSWRCRGVGISWADREGSPYRRYLPLYKTKILRYIHHVVSFIQLTILKKLEDGFFYKS</sequence>
<gene>
    <name evidence="1" type="ORF">AVEN_1338_1</name>
</gene>
<organism evidence="1 2">
    <name type="scientific">Araneus ventricosus</name>
    <name type="common">Orbweaver spider</name>
    <name type="synonym">Epeira ventricosa</name>
    <dbReference type="NCBI Taxonomy" id="182803"/>
    <lineage>
        <taxon>Eukaryota</taxon>
        <taxon>Metazoa</taxon>
        <taxon>Ecdysozoa</taxon>
        <taxon>Arthropoda</taxon>
        <taxon>Chelicerata</taxon>
        <taxon>Arachnida</taxon>
        <taxon>Araneae</taxon>
        <taxon>Araneomorphae</taxon>
        <taxon>Entelegynae</taxon>
        <taxon>Araneoidea</taxon>
        <taxon>Araneidae</taxon>
        <taxon>Araneus</taxon>
    </lineage>
</organism>
<keyword evidence="2" id="KW-1185">Reference proteome</keyword>
<accession>A0A4Y2D2T3</accession>
<dbReference type="AlphaFoldDB" id="A0A4Y2D2T3"/>
<name>A0A4Y2D2T3_ARAVE</name>
<evidence type="ECO:0000313" key="2">
    <source>
        <dbReference type="Proteomes" id="UP000499080"/>
    </source>
</evidence>